<proteinExistence type="predicted"/>
<gene>
    <name evidence="2" type="ORF">I6N98_04585</name>
</gene>
<keyword evidence="3" id="KW-1185">Reference proteome</keyword>
<evidence type="ECO:0000313" key="2">
    <source>
        <dbReference type="EMBL" id="QQD19136.1"/>
    </source>
</evidence>
<protein>
    <submittedName>
        <fullName evidence="2">Uncharacterized protein</fullName>
    </submittedName>
</protein>
<dbReference type="EMBL" id="CP066167">
    <property type="protein sequence ID" value="QQD19136.1"/>
    <property type="molecule type" value="Genomic_DNA"/>
</dbReference>
<feature type="signal peptide" evidence="1">
    <location>
        <begin position="1"/>
        <end position="22"/>
    </location>
</feature>
<organism evidence="2 3">
    <name type="scientific">Spongiibacter nanhainus</name>
    <dbReference type="NCBI Taxonomy" id="2794344"/>
    <lineage>
        <taxon>Bacteria</taxon>
        <taxon>Pseudomonadati</taxon>
        <taxon>Pseudomonadota</taxon>
        <taxon>Gammaproteobacteria</taxon>
        <taxon>Cellvibrionales</taxon>
        <taxon>Spongiibacteraceae</taxon>
        <taxon>Spongiibacter</taxon>
    </lineage>
</organism>
<dbReference type="Proteomes" id="UP000596063">
    <property type="component" value="Chromosome"/>
</dbReference>
<feature type="chain" id="PRO_5032532024" evidence="1">
    <location>
        <begin position="23"/>
        <end position="157"/>
    </location>
</feature>
<evidence type="ECO:0000313" key="3">
    <source>
        <dbReference type="Proteomes" id="UP000596063"/>
    </source>
</evidence>
<dbReference type="AlphaFoldDB" id="A0A7T4R295"/>
<accession>A0A7T4R295</accession>
<evidence type="ECO:0000256" key="1">
    <source>
        <dbReference type="SAM" id="SignalP"/>
    </source>
</evidence>
<dbReference type="KEGG" id="snan:I6N98_04585"/>
<name>A0A7T4R295_9GAMM</name>
<sequence length="157" mass="16262">MRCSLKPLAAAFALVVSSHASAQGGLSFAPLFPVDSASTTIEFATDLLPTLNSLLVSAGAMEGATALQPFAVVDLIQDGSEMLEMTYDPINSLLAPVNDANNQSGLTGSLVDPQAQLLDALNGAFKDFGGSADQFDDAFDVILTPILSFGDAFNEGF</sequence>
<reference evidence="2 3" key="1">
    <citation type="submission" date="2020-12" db="EMBL/GenBank/DDBJ databases">
        <authorList>
            <person name="Shan Y."/>
        </authorList>
    </citation>
    <scope>NUCLEOTIDE SEQUENCE [LARGE SCALE GENOMIC DNA]</scope>
    <source>
        <strain evidence="3">csc3.9</strain>
    </source>
</reference>
<keyword evidence="1" id="KW-0732">Signal</keyword>
<dbReference type="RefSeq" id="WP_198570621.1">
    <property type="nucleotide sequence ID" value="NZ_CP066167.1"/>
</dbReference>